<protein>
    <submittedName>
        <fullName evidence="1">Uncharacterized protein</fullName>
    </submittedName>
</protein>
<sequence>MSMLGRTPARAAMIADDIGNNTIDSNKIINASIVAADIGALDASVMTGVLPVGVTGGSGLDAISGVGGSTFTAVADGAIAAGDECIVTAAGKLAKITSSTNDVFFGPSTSGLFADWSTGNGFRQYEIYDRLWNYAQSLSPNPFASQAAMNQAAYNSWTNASWGLAIHQDGSGGYGNMWQGSINTSGVYSDYYLTINSLSIISVTGSAPSTTNPGTLFSWLNYKQLVFRFKYSATVTNMNATNFCGWADGAYADGVNATINLKGSIETGLTGLTTGSSYYIQKNGTLSTTTDDPSVLAGVALATDKLLVS</sequence>
<evidence type="ECO:0000313" key="1">
    <source>
        <dbReference type="EMBL" id="SVB92467.1"/>
    </source>
</evidence>
<reference evidence="1" key="1">
    <citation type="submission" date="2018-05" db="EMBL/GenBank/DDBJ databases">
        <authorList>
            <person name="Lanie J.A."/>
            <person name="Ng W.-L."/>
            <person name="Kazmierczak K.M."/>
            <person name="Andrzejewski T.M."/>
            <person name="Davidsen T.M."/>
            <person name="Wayne K.J."/>
            <person name="Tettelin H."/>
            <person name="Glass J.I."/>
            <person name="Rusch D."/>
            <person name="Podicherti R."/>
            <person name="Tsui H.-C.T."/>
            <person name="Winkler M.E."/>
        </authorList>
    </citation>
    <scope>NUCLEOTIDE SEQUENCE</scope>
</reference>
<organism evidence="1">
    <name type="scientific">marine metagenome</name>
    <dbReference type="NCBI Taxonomy" id="408172"/>
    <lineage>
        <taxon>unclassified sequences</taxon>
        <taxon>metagenomes</taxon>
        <taxon>ecological metagenomes</taxon>
    </lineage>
</organism>
<name>A0A382HZU4_9ZZZZ</name>
<proteinExistence type="predicted"/>
<dbReference type="AlphaFoldDB" id="A0A382HZU4"/>
<dbReference type="EMBL" id="UINC01064122">
    <property type="protein sequence ID" value="SVB92467.1"/>
    <property type="molecule type" value="Genomic_DNA"/>
</dbReference>
<accession>A0A382HZU4</accession>
<gene>
    <name evidence="1" type="ORF">METZ01_LOCUS245321</name>
</gene>